<accession>E6QVR9</accession>
<protein>
    <submittedName>
        <fullName evidence="1">Uncharacterized protein</fullName>
    </submittedName>
</protein>
<sequence length="27" mass="2990">MILHNPLPDLSAGVFIAKIYSKGELYV</sequence>
<name>E6QVR9_9ZZZZ</name>
<dbReference type="AlphaFoldDB" id="E6QVR9"/>
<dbReference type="EMBL" id="CABR01000136">
    <property type="protein sequence ID" value="CBI11342.1"/>
    <property type="molecule type" value="Genomic_DNA"/>
</dbReference>
<proteinExistence type="predicted"/>
<comment type="caution">
    <text evidence="1">The sequence shown here is derived from an EMBL/GenBank/DDBJ whole genome shotgun (WGS) entry which is preliminary data.</text>
</comment>
<reference evidence="1" key="1">
    <citation type="submission" date="2009-10" db="EMBL/GenBank/DDBJ databases">
        <title>Diversity of trophic interactions inside an arsenic-rich microbial ecosystem.</title>
        <authorList>
            <person name="Bertin P.N."/>
            <person name="Heinrich-Salmeron A."/>
            <person name="Pelletier E."/>
            <person name="Goulhen-Chollet F."/>
            <person name="Arsene-Ploetze F."/>
            <person name="Gallien S."/>
            <person name="Calteau A."/>
            <person name="Vallenet D."/>
            <person name="Casiot C."/>
            <person name="Chane-Woon-Ming B."/>
            <person name="Giloteaux L."/>
            <person name="Barakat M."/>
            <person name="Bonnefoy V."/>
            <person name="Bruneel O."/>
            <person name="Chandler M."/>
            <person name="Cleiss J."/>
            <person name="Duran R."/>
            <person name="Elbaz-Poulichet F."/>
            <person name="Fonknechten N."/>
            <person name="Lauga B."/>
            <person name="Mornico D."/>
            <person name="Ortet P."/>
            <person name="Schaeffer C."/>
            <person name="Siguier P."/>
            <person name="Alexander Thil Smith A."/>
            <person name="Van Dorsselaer A."/>
            <person name="Weissenbach J."/>
            <person name="Medigue C."/>
            <person name="Le Paslier D."/>
        </authorList>
    </citation>
    <scope>NUCLEOTIDE SEQUENCE</scope>
</reference>
<gene>
    <name evidence="1" type="ORF">CARN7_2164</name>
</gene>
<organism evidence="1">
    <name type="scientific">mine drainage metagenome</name>
    <dbReference type="NCBI Taxonomy" id="410659"/>
    <lineage>
        <taxon>unclassified sequences</taxon>
        <taxon>metagenomes</taxon>
        <taxon>ecological metagenomes</taxon>
    </lineage>
</organism>
<evidence type="ECO:0000313" key="1">
    <source>
        <dbReference type="EMBL" id="CBI11342.1"/>
    </source>
</evidence>